<reference evidence="2 3" key="1">
    <citation type="submission" date="2018-10" db="EMBL/GenBank/DDBJ databases">
        <title>Fifty Aureobasidium pullulans genomes reveal a recombining polyextremotolerant generalist.</title>
        <authorList>
            <person name="Gostincar C."/>
            <person name="Turk M."/>
            <person name="Zajc J."/>
            <person name="Gunde-Cimerman N."/>
        </authorList>
    </citation>
    <scope>NUCLEOTIDE SEQUENCE [LARGE SCALE GENOMIC DNA]</scope>
    <source>
        <strain evidence="2 3">EXF-1645</strain>
    </source>
</reference>
<dbReference type="GO" id="GO:0031146">
    <property type="term" value="P:SCF-dependent proteasomal ubiquitin-dependent protein catabolic process"/>
    <property type="evidence" value="ECO:0007669"/>
    <property type="project" value="InterPro"/>
</dbReference>
<dbReference type="InterPro" id="IPR045627">
    <property type="entry name" value="FBXL18_LRR"/>
</dbReference>
<feature type="domain" description="F-box/LRR-repeat protein 18 LRR" evidence="1">
    <location>
        <begin position="158"/>
        <end position="222"/>
    </location>
</feature>
<dbReference type="Gene3D" id="3.80.10.10">
    <property type="entry name" value="Ribonuclease Inhibitor"/>
    <property type="match status" value="1"/>
</dbReference>
<gene>
    <name evidence="2" type="ORF">D6C78_06670</name>
</gene>
<evidence type="ECO:0000259" key="1">
    <source>
        <dbReference type="Pfam" id="PF19729"/>
    </source>
</evidence>
<proteinExistence type="predicted"/>
<accession>A0A4T0BR76</accession>
<evidence type="ECO:0000313" key="2">
    <source>
        <dbReference type="EMBL" id="TIA34684.1"/>
    </source>
</evidence>
<dbReference type="Pfam" id="PF19729">
    <property type="entry name" value="LRR_FBXL18"/>
    <property type="match status" value="1"/>
</dbReference>
<dbReference type="SUPFAM" id="SSF52047">
    <property type="entry name" value="RNI-like"/>
    <property type="match status" value="1"/>
</dbReference>
<sequence>MYADKIRQISMNQLDDTLMCEHVRFPRLARLSCCVYAGDAPHGLEHYVSAYLQESPEHLTIIPQAYSLEDDRGPHGPQVPPNLAGLQLSGPPGMQGFPPFTPVALQLPQGSQLPPGMPNLLPLPNLMGLPGVVGPGMHPDMSGPLIPNSGWQLPPRSFKVDNQLDGQLLDKILNSCPRIQHLELSHKFACGYSSQFSQHLLHLLRGLKHLRSLRMDCKCLTEDVIVFLITHSGLQVLKGLRFRDDSVTTAMSRISPAQPFPSLRVLDMHLDQKSIALLLDNVTTLQELRLTDVSPHAFATIGKLKGLAKLTLTVDEQEFGTLTDRHFYELQSLCILRKLLVTSVESYVCDIQDFNQTIAALASGLPQLQELELLTPNIFDGDLLRTIGTECPLLHDLRIKDCRLNQADLEDGQNPLFRQLKTFDMRTLYLTGQHGDLIWGVRSVGDPVNQSATIMTEDHLYESQIIEHPLVTKVLAQSIVENFPNLIRFDVSASSNGAILTRMFEEIKGIAGPEPLDVPRWNTTFGYGDDGENVPRWKLDERKSG</sequence>
<dbReference type="InterPro" id="IPR032675">
    <property type="entry name" value="LRR_dom_sf"/>
</dbReference>
<name>A0A4T0BR76_AURPU</name>
<dbReference type="Proteomes" id="UP000308724">
    <property type="component" value="Unassembled WGS sequence"/>
</dbReference>
<comment type="caution">
    <text evidence="2">The sequence shown here is derived from an EMBL/GenBank/DDBJ whole genome shotgun (WGS) entry which is preliminary data.</text>
</comment>
<organism evidence="2 3">
    <name type="scientific">Aureobasidium pullulans</name>
    <name type="common">Black yeast</name>
    <name type="synonym">Pullularia pullulans</name>
    <dbReference type="NCBI Taxonomy" id="5580"/>
    <lineage>
        <taxon>Eukaryota</taxon>
        <taxon>Fungi</taxon>
        <taxon>Dikarya</taxon>
        <taxon>Ascomycota</taxon>
        <taxon>Pezizomycotina</taxon>
        <taxon>Dothideomycetes</taxon>
        <taxon>Dothideomycetidae</taxon>
        <taxon>Dothideales</taxon>
        <taxon>Saccotheciaceae</taxon>
        <taxon>Aureobasidium</taxon>
    </lineage>
</organism>
<dbReference type="PANTHER" id="PTHR38926:SF5">
    <property type="entry name" value="F-BOX AND LEUCINE-RICH REPEAT PROTEIN 6"/>
    <property type="match status" value="1"/>
</dbReference>
<dbReference type="PANTHER" id="PTHR38926">
    <property type="entry name" value="F-BOX DOMAIN CONTAINING PROTEIN, EXPRESSED"/>
    <property type="match status" value="1"/>
</dbReference>
<evidence type="ECO:0000313" key="3">
    <source>
        <dbReference type="Proteomes" id="UP000308724"/>
    </source>
</evidence>
<dbReference type="EMBL" id="QZBZ01000151">
    <property type="protein sequence ID" value="TIA34684.1"/>
    <property type="molecule type" value="Genomic_DNA"/>
</dbReference>
<dbReference type="AlphaFoldDB" id="A0A4T0BR76"/>
<protein>
    <recommendedName>
        <fullName evidence="1">F-box/LRR-repeat protein 18 LRR domain-containing protein</fullName>
    </recommendedName>
</protein>